<keyword evidence="15" id="KW-1185">Reference proteome</keyword>
<organism evidence="14 15">
    <name type="scientific">Phaeobacter porticola</name>
    <dbReference type="NCBI Taxonomy" id="1844006"/>
    <lineage>
        <taxon>Bacteria</taxon>
        <taxon>Pseudomonadati</taxon>
        <taxon>Pseudomonadota</taxon>
        <taxon>Alphaproteobacteria</taxon>
        <taxon>Rhodobacterales</taxon>
        <taxon>Roseobacteraceae</taxon>
        <taxon>Phaeobacter</taxon>
    </lineage>
</organism>
<dbReference type="SUPFAM" id="SSF55979">
    <property type="entry name" value="DNA clamp"/>
    <property type="match status" value="3"/>
</dbReference>
<feature type="domain" description="DNA polymerase III beta sliding clamp N-terminal" evidence="12">
    <location>
        <begin position="21"/>
        <end position="132"/>
    </location>
</feature>
<dbReference type="GO" id="GO:0003677">
    <property type="term" value="F:DNA binding"/>
    <property type="evidence" value="ECO:0007669"/>
    <property type="project" value="UniProtKB-KW"/>
</dbReference>
<evidence type="ECO:0000256" key="8">
    <source>
        <dbReference type="ARBA" id="ARBA00022932"/>
    </source>
</evidence>
<dbReference type="InterPro" id="IPR001001">
    <property type="entry name" value="DNA_polIII_beta"/>
</dbReference>
<dbReference type="Pfam" id="PF00712">
    <property type="entry name" value="DNA_pol3_beta"/>
    <property type="match status" value="1"/>
</dbReference>
<keyword evidence="8" id="KW-0239">DNA-directed DNA polymerase</keyword>
<dbReference type="SMART" id="SM00480">
    <property type="entry name" value="POL3Bc"/>
    <property type="match status" value="1"/>
</dbReference>
<dbReference type="GO" id="GO:0006271">
    <property type="term" value="P:DNA strand elongation involved in DNA replication"/>
    <property type="evidence" value="ECO:0007669"/>
    <property type="project" value="TreeGrafter"/>
</dbReference>
<evidence type="ECO:0000256" key="3">
    <source>
        <dbReference type="ARBA" id="ARBA00021035"/>
    </source>
</evidence>
<dbReference type="CDD" id="cd00140">
    <property type="entry name" value="beta_clamp"/>
    <property type="match status" value="1"/>
</dbReference>
<dbReference type="GO" id="GO:0003887">
    <property type="term" value="F:DNA-directed DNA polymerase activity"/>
    <property type="evidence" value="ECO:0007669"/>
    <property type="project" value="UniProtKB-KW"/>
</dbReference>
<dbReference type="RefSeq" id="WP_072503495.1">
    <property type="nucleotide sequence ID" value="NZ_CP016364.1"/>
</dbReference>
<dbReference type="InterPro" id="IPR046938">
    <property type="entry name" value="DNA_clamp_sf"/>
</dbReference>
<accession>A0A1L3I0P0</accession>
<dbReference type="GO" id="GO:0005737">
    <property type="term" value="C:cytoplasm"/>
    <property type="evidence" value="ECO:0007669"/>
    <property type="project" value="UniProtKB-SubCell"/>
</dbReference>
<evidence type="ECO:0000256" key="11">
    <source>
        <dbReference type="ARBA" id="ARBA00033276"/>
    </source>
</evidence>
<dbReference type="InterPro" id="IPR022637">
    <property type="entry name" value="DNA_polIII_beta_cen"/>
</dbReference>
<dbReference type="PANTHER" id="PTHR30478:SF0">
    <property type="entry name" value="BETA SLIDING CLAMP"/>
    <property type="match status" value="1"/>
</dbReference>
<proteinExistence type="inferred from homology"/>
<evidence type="ECO:0000256" key="5">
    <source>
        <dbReference type="ARBA" id="ARBA00022679"/>
    </source>
</evidence>
<keyword evidence="4" id="KW-0963">Cytoplasm</keyword>
<evidence type="ECO:0000256" key="1">
    <source>
        <dbReference type="ARBA" id="ARBA00004496"/>
    </source>
</evidence>
<dbReference type="Pfam" id="PF02767">
    <property type="entry name" value="DNA_pol3_beta_2"/>
    <property type="match status" value="1"/>
</dbReference>
<evidence type="ECO:0000259" key="13">
    <source>
        <dbReference type="Pfam" id="PF02767"/>
    </source>
</evidence>
<comment type="similarity">
    <text evidence="2">Belongs to the beta sliding clamp family.</text>
</comment>
<dbReference type="GO" id="GO:0009360">
    <property type="term" value="C:DNA polymerase III complex"/>
    <property type="evidence" value="ECO:0007669"/>
    <property type="project" value="InterPro"/>
</dbReference>
<evidence type="ECO:0000256" key="6">
    <source>
        <dbReference type="ARBA" id="ARBA00022695"/>
    </source>
</evidence>
<dbReference type="InterPro" id="IPR022634">
    <property type="entry name" value="DNA_polIII_beta_N"/>
</dbReference>
<dbReference type="Proteomes" id="UP000183859">
    <property type="component" value="Chromosome"/>
</dbReference>
<dbReference type="STRING" id="1844006.PhaeoP97_00218"/>
<evidence type="ECO:0000313" key="14">
    <source>
        <dbReference type="EMBL" id="APG45670.1"/>
    </source>
</evidence>
<evidence type="ECO:0000313" key="15">
    <source>
        <dbReference type="Proteomes" id="UP000183859"/>
    </source>
</evidence>
<evidence type="ECO:0000256" key="2">
    <source>
        <dbReference type="ARBA" id="ARBA00010752"/>
    </source>
</evidence>
<evidence type="ECO:0000256" key="4">
    <source>
        <dbReference type="ARBA" id="ARBA00022490"/>
    </source>
</evidence>
<gene>
    <name evidence="14" type="ORF">PhaeoP97_00218</name>
</gene>
<feature type="domain" description="DNA polymerase III beta sliding clamp central" evidence="13">
    <location>
        <begin position="143"/>
        <end position="260"/>
    </location>
</feature>
<evidence type="ECO:0000256" key="10">
    <source>
        <dbReference type="ARBA" id="ARBA00030988"/>
    </source>
</evidence>
<dbReference type="GO" id="GO:0008408">
    <property type="term" value="F:3'-5' exonuclease activity"/>
    <property type="evidence" value="ECO:0007669"/>
    <property type="project" value="InterPro"/>
</dbReference>
<dbReference type="EMBL" id="CP016364">
    <property type="protein sequence ID" value="APG45670.1"/>
    <property type="molecule type" value="Genomic_DNA"/>
</dbReference>
<dbReference type="PANTHER" id="PTHR30478">
    <property type="entry name" value="DNA POLYMERASE III SUBUNIT BETA"/>
    <property type="match status" value="1"/>
</dbReference>
<dbReference type="Gene3D" id="3.70.10.10">
    <property type="match status" value="1"/>
</dbReference>
<evidence type="ECO:0000259" key="12">
    <source>
        <dbReference type="Pfam" id="PF00712"/>
    </source>
</evidence>
<reference evidence="15" key="1">
    <citation type="submission" date="2016-07" db="EMBL/GenBank/DDBJ databases">
        <title>Phaeobacter portensis sp. nov., a tropodithietic acid producing bacterium isolated from a German harbor.</title>
        <authorList>
            <person name="Freese H.M."/>
            <person name="Bunk B."/>
            <person name="Breider S."/>
            <person name="Brinkhoff T."/>
        </authorList>
    </citation>
    <scope>NUCLEOTIDE SEQUENCE [LARGE SCALE GENOMIC DNA]</scope>
    <source>
        <strain evidence="15">P97</strain>
    </source>
</reference>
<dbReference type="AlphaFoldDB" id="A0A1L3I0P0"/>
<keyword evidence="6" id="KW-0548">Nucleotidyltransferase</keyword>
<keyword evidence="7" id="KW-0235">DNA replication</keyword>
<evidence type="ECO:0000256" key="9">
    <source>
        <dbReference type="ARBA" id="ARBA00023125"/>
    </source>
</evidence>
<dbReference type="OrthoDB" id="8421503at2"/>
<comment type="subcellular location">
    <subcellularLocation>
        <location evidence="1">Cytoplasm</location>
    </subcellularLocation>
</comment>
<keyword evidence="5" id="KW-0808">Transferase</keyword>
<dbReference type="Gene3D" id="3.10.150.10">
    <property type="entry name" value="DNA Polymerase III, subunit A, domain 2"/>
    <property type="match status" value="1"/>
</dbReference>
<protein>
    <recommendedName>
        <fullName evidence="3">Beta sliding clamp</fullName>
    </recommendedName>
    <alternativeName>
        <fullName evidence="11">Beta-clamp processivity factor</fullName>
    </alternativeName>
    <alternativeName>
        <fullName evidence="10">DNA polymerase III beta sliding clamp subunit</fullName>
    </alternativeName>
</protein>
<evidence type="ECO:0000256" key="7">
    <source>
        <dbReference type="ARBA" id="ARBA00022705"/>
    </source>
</evidence>
<dbReference type="KEGG" id="php:PhaeoP97_00218"/>
<sequence length="378" mass="41227">MNAHSEIKTDVATKSLKVDISELRAALAWVNKVRETWSRIPILSQNLFQVEGGQLAITATCLDREARQTLSCDTSGTWSFVMNGHRVMKVTAGLSGTVTIEHDIAKDLLTLTADGMSLAMNVMAPPEDWPTINKHKPLGGVEIGENTLLRALNLVKSCISKDETRYYLNGIYWTSHDGASRMVTTNGHRLARLDLEAPNPPFDVIFPQIGITPLAAMLTENGNQLAKITYRGADKTPTLLSIEMGDRELHCKLIDGTYPDYNRVIPSIDGEQALDIIIPKSATQRLRLMAGPQGLGCKISPENGTMTIGREDHDGKMSVTYAAKGKSGPDIGFNTLYLAQTTATMGNIRLRAKDNGAPALATSEAHTDLIMVLMPMRV</sequence>
<name>A0A1L3I0P0_9RHOB</name>
<keyword evidence="9" id="KW-0238">DNA-binding</keyword>